<evidence type="ECO:0000313" key="10">
    <source>
        <dbReference type="Proteomes" id="UP000014760"/>
    </source>
</evidence>
<dbReference type="PANTHER" id="PTHR10075">
    <property type="entry name" value="BASIGIN RELATED"/>
    <property type="match status" value="1"/>
</dbReference>
<dbReference type="Gene3D" id="2.60.40.10">
    <property type="entry name" value="Immunoglobulins"/>
    <property type="match status" value="3"/>
</dbReference>
<dbReference type="OrthoDB" id="114660at2759"/>
<dbReference type="GO" id="GO:0070593">
    <property type="term" value="P:dendrite self-avoidance"/>
    <property type="evidence" value="ECO:0007669"/>
    <property type="project" value="TreeGrafter"/>
</dbReference>
<reference evidence="10" key="1">
    <citation type="submission" date="2012-12" db="EMBL/GenBank/DDBJ databases">
        <authorList>
            <person name="Hellsten U."/>
            <person name="Grimwood J."/>
            <person name="Chapman J.A."/>
            <person name="Shapiro H."/>
            <person name="Aerts A."/>
            <person name="Otillar R.P."/>
            <person name="Terry A.Y."/>
            <person name="Boore J.L."/>
            <person name="Simakov O."/>
            <person name="Marletaz F."/>
            <person name="Cho S.-J."/>
            <person name="Edsinger-Gonzales E."/>
            <person name="Havlak P."/>
            <person name="Kuo D.-H."/>
            <person name="Larsson T."/>
            <person name="Lv J."/>
            <person name="Arendt D."/>
            <person name="Savage R."/>
            <person name="Osoegawa K."/>
            <person name="de Jong P."/>
            <person name="Lindberg D.R."/>
            <person name="Seaver E.C."/>
            <person name="Weisblat D.A."/>
            <person name="Putnam N.H."/>
            <person name="Grigoriev I.V."/>
            <person name="Rokhsar D.S."/>
        </authorList>
    </citation>
    <scope>NUCLEOTIDE SEQUENCE</scope>
    <source>
        <strain evidence="10">I ESC-2004</strain>
    </source>
</reference>
<dbReference type="HOGENOM" id="CLU_018612_0_1_1"/>
<dbReference type="GO" id="GO:0007156">
    <property type="term" value="P:homophilic cell adhesion via plasma membrane adhesion molecules"/>
    <property type="evidence" value="ECO:0007669"/>
    <property type="project" value="TreeGrafter"/>
</dbReference>
<organism evidence="8">
    <name type="scientific">Capitella teleta</name>
    <name type="common">Polychaete worm</name>
    <dbReference type="NCBI Taxonomy" id="283909"/>
    <lineage>
        <taxon>Eukaryota</taxon>
        <taxon>Metazoa</taxon>
        <taxon>Spiralia</taxon>
        <taxon>Lophotrochozoa</taxon>
        <taxon>Annelida</taxon>
        <taxon>Polychaeta</taxon>
        <taxon>Sedentaria</taxon>
        <taxon>Scolecida</taxon>
        <taxon>Capitellidae</taxon>
        <taxon>Capitella</taxon>
    </lineage>
</organism>
<evidence type="ECO:0000259" key="7">
    <source>
        <dbReference type="PROSITE" id="PS50835"/>
    </source>
</evidence>
<evidence type="ECO:0000313" key="8">
    <source>
        <dbReference type="EMBL" id="ELU04300.1"/>
    </source>
</evidence>
<dbReference type="SMART" id="SM00409">
    <property type="entry name" value="IG"/>
    <property type="match status" value="3"/>
</dbReference>
<evidence type="ECO:0000256" key="6">
    <source>
        <dbReference type="ARBA" id="ARBA00023319"/>
    </source>
</evidence>
<evidence type="ECO:0000256" key="3">
    <source>
        <dbReference type="ARBA" id="ARBA00023136"/>
    </source>
</evidence>
<protein>
    <recommendedName>
        <fullName evidence="7">Ig-like domain-containing protein</fullName>
    </recommendedName>
</protein>
<proteinExistence type="predicted"/>
<keyword evidence="5" id="KW-0325">Glycoprotein</keyword>
<comment type="subcellular location">
    <subcellularLocation>
        <location evidence="1">Membrane</location>
    </subcellularLocation>
</comment>
<dbReference type="GO" id="GO:0007411">
    <property type="term" value="P:axon guidance"/>
    <property type="evidence" value="ECO:0007669"/>
    <property type="project" value="TreeGrafter"/>
</dbReference>
<evidence type="ECO:0000256" key="4">
    <source>
        <dbReference type="ARBA" id="ARBA00023157"/>
    </source>
</evidence>
<dbReference type="InterPro" id="IPR003599">
    <property type="entry name" value="Ig_sub"/>
</dbReference>
<reference evidence="8 10" key="2">
    <citation type="journal article" date="2013" name="Nature">
        <title>Insights into bilaterian evolution from three spiralian genomes.</title>
        <authorList>
            <person name="Simakov O."/>
            <person name="Marletaz F."/>
            <person name="Cho S.J."/>
            <person name="Edsinger-Gonzales E."/>
            <person name="Havlak P."/>
            <person name="Hellsten U."/>
            <person name="Kuo D.H."/>
            <person name="Larsson T."/>
            <person name="Lv J."/>
            <person name="Arendt D."/>
            <person name="Savage R."/>
            <person name="Osoegawa K."/>
            <person name="de Jong P."/>
            <person name="Grimwood J."/>
            <person name="Chapman J.A."/>
            <person name="Shapiro H."/>
            <person name="Aerts A."/>
            <person name="Otillar R.P."/>
            <person name="Terry A.Y."/>
            <person name="Boore J.L."/>
            <person name="Grigoriev I.V."/>
            <person name="Lindberg D.R."/>
            <person name="Seaver E.C."/>
            <person name="Weisblat D.A."/>
            <person name="Putnam N.H."/>
            <person name="Rokhsar D.S."/>
        </authorList>
    </citation>
    <scope>NUCLEOTIDE SEQUENCE</scope>
    <source>
        <strain evidence="8 10">I ESC-2004</strain>
    </source>
</reference>
<dbReference type="SUPFAM" id="SSF48726">
    <property type="entry name" value="Immunoglobulin"/>
    <property type="match status" value="3"/>
</dbReference>
<dbReference type="GO" id="GO:0098632">
    <property type="term" value="F:cell-cell adhesion mediator activity"/>
    <property type="evidence" value="ECO:0007669"/>
    <property type="project" value="TreeGrafter"/>
</dbReference>
<dbReference type="InterPro" id="IPR013098">
    <property type="entry name" value="Ig_I-set"/>
</dbReference>
<gene>
    <name evidence="8" type="ORF">CAPTEDRAFT_117129</name>
</gene>
<dbReference type="InterPro" id="IPR003598">
    <property type="entry name" value="Ig_sub2"/>
</dbReference>
<dbReference type="EMBL" id="KB302448">
    <property type="protein sequence ID" value="ELU04300.1"/>
    <property type="molecule type" value="Genomic_DNA"/>
</dbReference>
<dbReference type="Pfam" id="PF07679">
    <property type="entry name" value="I-set"/>
    <property type="match status" value="3"/>
</dbReference>
<keyword evidence="4" id="KW-1015">Disulfide bond</keyword>
<evidence type="ECO:0000313" key="9">
    <source>
        <dbReference type="EnsemblMetazoa" id="CapteP117129"/>
    </source>
</evidence>
<feature type="domain" description="Ig-like" evidence="7">
    <location>
        <begin position="12"/>
        <end position="99"/>
    </location>
</feature>
<dbReference type="PROSITE" id="PS50835">
    <property type="entry name" value="IG_LIKE"/>
    <property type="match status" value="3"/>
</dbReference>
<dbReference type="PANTHER" id="PTHR10075:SF103">
    <property type="entry name" value="ROUNDABOUT HOMOLOG 4"/>
    <property type="match status" value="1"/>
</dbReference>
<keyword evidence="3" id="KW-0472">Membrane</keyword>
<dbReference type="EnsemblMetazoa" id="CapteT117129">
    <property type="protein sequence ID" value="CapteP117129"/>
    <property type="gene ID" value="CapteG117129"/>
</dbReference>
<accession>R7UD37</accession>
<dbReference type="GO" id="GO:0005886">
    <property type="term" value="C:plasma membrane"/>
    <property type="evidence" value="ECO:0007669"/>
    <property type="project" value="TreeGrafter"/>
</dbReference>
<dbReference type="EMBL" id="AMQN01008210">
    <property type="status" value="NOT_ANNOTATED_CDS"/>
    <property type="molecule type" value="Genomic_DNA"/>
</dbReference>
<name>R7UD37_CAPTE</name>
<evidence type="ECO:0000256" key="2">
    <source>
        <dbReference type="ARBA" id="ARBA00022737"/>
    </source>
</evidence>
<evidence type="ECO:0000256" key="5">
    <source>
        <dbReference type="ARBA" id="ARBA00023180"/>
    </source>
</evidence>
<dbReference type="FunFam" id="2.60.40.10:FF:000032">
    <property type="entry name" value="palladin isoform X1"/>
    <property type="match status" value="1"/>
</dbReference>
<keyword evidence="10" id="KW-1185">Reference proteome</keyword>
<feature type="domain" description="Ig-like" evidence="7">
    <location>
        <begin position="104"/>
        <end position="189"/>
    </location>
</feature>
<dbReference type="GO" id="GO:0030424">
    <property type="term" value="C:axon"/>
    <property type="evidence" value="ECO:0007669"/>
    <property type="project" value="TreeGrafter"/>
</dbReference>
<dbReference type="STRING" id="283909.R7UD37"/>
<dbReference type="SMART" id="SM00408">
    <property type="entry name" value="IGc2"/>
    <property type="match status" value="3"/>
</dbReference>
<feature type="domain" description="Ig-like" evidence="7">
    <location>
        <begin position="194"/>
        <end position="279"/>
    </location>
</feature>
<keyword evidence="6" id="KW-0393">Immunoglobulin domain</keyword>
<sequence>MSFHLTAEDRAPYITGDLPAEALLPEGHPHILGCPILGWPLPDLLWYKSGVEVVTQGHITAHPNGSLEFAPVLRSDQGVYICVGSNAFGSTALHPVNISVAFPPELTLLTENVAASEGSSIRLKCSFYGDPKPTVTWSKDEEKLDLSLQRYHADDDGLRIASVEMRDQGMYTCIGSNEGGVAQSHGRLIIQARPEVVNITGDLLIEKGNSLRLLCTAEGIPLPLISFHKDGEALASTPDRRVEVGSDGSLLVRFVAEEDRGVYGCKARNVAGTDEKSVQVMIQGRICSFAG</sequence>
<evidence type="ECO:0000256" key="1">
    <source>
        <dbReference type="ARBA" id="ARBA00004370"/>
    </source>
</evidence>
<dbReference type="InterPro" id="IPR036179">
    <property type="entry name" value="Ig-like_dom_sf"/>
</dbReference>
<reference evidence="9" key="3">
    <citation type="submission" date="2015-06" db="UniProtKB">
        <authorList>
            <consortium name="EnsemblMetazoa"/>
        </authorList>
    </citation>
    <scope>IDENTIFICATION</scope>
</reference>
<dbReference type="AlphaFoldDB" id="R7UD37"/>
<dbReference type="InterPro" id="IPR007110">
    <property type="entry name" value="Ig-like_dom"/>
</dbReference>
<dbReference type="Proteomes" id="UP000014760">
    <property type="component" value="Unassembled WGS sequence"/>
</dbReference>
<dbReference type="InterPro" id="IPR013783">
    <property type="entry name" value="Ig-like_fold"/>
</dbReference>
<dbReference type="OMA" id="CHAPRAN"/>
<dbReference type="FunFam" id="2.60.40.10:FF:000004">
    <property type="entry name" value="DCC isoform 1"/>
    <property type="match status" value="1"/>
</dbReference>
<keyword evidence="2" id="KW-0677">Repeat</keyword>